<accession>A0A2Z6S0N9</accession>
<evidence type="ECO:0000256" key="1">
    <source>
        <dbReference type="SAM" id="MobiDB-lite"/>
    </source>
</evidence>
<feature type="region of interest" description="Disordered" evidence="1">
    <location>
        <begin position="1"/>
        <end position="21"/>
    </location>
</feature>
<sequence>MNPNNSSPNDFNNTFYDNMPVTNNHQQYQQSNEASPIQQQYDDSSDISHYNYQQYIQQSGISNNDVHNYHLNDQQPISNVVSNNSVSFSSGNNNHALNNIDIPHYNNQQSTFNTVSYPQFYHDQYQHNSPQSNILPLLNSFGININSPQATIIIMPTNPDIQNKLQQVLNYLNNKNLIDS</sequence>
<reference evidence="3" key="2">
    <citation type="submission" date="2019-10" db="EMBL/GenBank/DDBJ databases">
        <title>Conservation and host-specific expression of non-tandemly repeated heterogenous ribosome RNA gene in arbuscular mycorrhizal fungi.</title>
        <authorList>
            <person name="Maeda T."/>
            <person name="Kobayashi Y."/>
            <person name="Nakagawa T."/>
            <person name="Ezawa T."/>
            <person name="Yamaguchi K."/>
            <person name="Bino T."/>
            <person name="Nishimoto Y."/>
            <person name="Shigenobu S."/>
            <person name="Kawaguchi M."/>
        </authorList>
    </citation>
    <scope>NUCLEOTIDE SEQUENCE</scope>
    <source>
        <strain evidence="3">HR1</strain>
    </source>
</reference>
<name>A0A2Z6S0N9_9GLOM</name>
<organism evidence="2 4">
    <name type="scientific">Rhizophagus clarus</name>
    <dbReference type="NCBI Taxonomy" id="94130"/>
    <lineage>
        <taxon>Eukaryota</taxon>
        <taxon>Fungi</taxon>
        <taxon>Fungi incertae sedis</taxon>
        <taxon>Mucoromycota</taxon>
        <taxon>Glomeromycotina</taxon>
        <taxon>Glomeromycetes</taxon>
        <taxon>Glomerales</taxon>
        <taxon>Glomeraceae</taxon>
        <taxon>Rhizophagus</taxon>
    </lineage>
</organism>
<dbReference type="OrthoDB" id="2430093at2759"/>
<feature type="compositionally biased region" description="Low complexity" evidence="1">
    <location>
        <begin position="1"/>
        <end position="13"/>
    </location>
</feature>
<comment type="caution">
    <text evidence="2">The sequence shown here is derived from an EMBL/GenBank/DDBJ whole genome shotgun (WGS) entry which is preliminary data.</text>
</comment>
<protein>
    <submittedName>
        <fullName evidence="2">Uncharacterized protein</fullName>
    </submittedName>
</protein>
<dbReference type="Proteomes" id="UP000615446">
    <property type="component" value="Unassembled WGS sequence"/>
</dbReference>
<dbReference type="Proteomes" id="UP000247702">
    <property type="component" value="Unassembled WGS sequence"/>
</dbReference>
<dbReference type="EMBL" id="BLAL01000262">
    <property type="protein sequence ID" value="GES98095.1"/>
    <property type="molecule type" value="Genomic_DNA"/>
</dbReference>
<dbReference type="EMBL" id="BEXD01004259">
    <property type="protein sequence ID" value="GBC08938.1"/>
    <property type="molecule type" value="Genomic_DNA"/>
</dbReference>
<proteinExistence type="predicted"/>
<evidence type="ECO:0000313" key="4">
    <source>
        <dbReference type="Proteomes" id="UP000247702"/>
    </source>
</evidence>
<keyword evidence="4" id="KW-1185">Reference proteome</keyword>
<evidence type="ECO:0000313" key="2">
    <source>
        <dbReference type="EMBL" id="GBC08938.1"/>
    </source>
</evidence>
<gene>
    <name evidence="3" type="ORF">RCL2_002465600</name>
    <name evidence="2" type="ORF">RclHR1_00850019</name>
</gene>
<evidence type="ECO:0000313" key="3">
    <source>
        <dbReference type="EMBL" id="GES98095.1"/>
    </source>
</evidence>
<reference evidence="2 4" key="1">
    <citation type="submission" date="2017-11" db="EMBL/GenBank/DDBJ databases">
        <title>The genome of Rhizophagus clarus HR1 reveals common genetic basis of auxotrophy among arbuscular mycorrhizal fungi.</title>
        <authorList>
            <person name="Kobayashi Y."/>
        </authorList>
    </citation>
    <scope>NUCLEOTIDE SEQUENCE [LARGE SCALE GENOMIC DNA]</scope>
    <source>
        <strain evidence="2 4">HR1</strain>
    </source>
</reference>
<dbReference type="AlphaFoldDB" id="A0A2Z6S0N9"/>